<comment type="caution">
    <text evidence="1">The sequence shown here is derived from an EMBL/GenBank/DDBJ whole genome shotgun (WGS) entry which is preliminary data.</text>
</comment>
<dbReference type="Proteomes" id="UP000216339">
    <property type="component" value="Unassembled WGS sequence"/>
</dbReference>
<dbReference type="RefSeq" id="WP_095512667.1">
    <property type="nucleotide sequence ID" value="NZ_MQWD01000010.1"/>
</dbReference>
<keyword evidence="2" id="KW-1185">Reference proteome</keyword>
<evidence type="ECO:0000313" key="1">
    <source>
        <dbReference type="EMBL" id="PAP74189.1"/>
    </source>
</evidence>
<dbReference type="AlphaFoldDB" id="A0A271IUE2"/>
<organism evidence="1 2">
    <name type="scientific">Rubrivirga marina</name>
    <dbReference type="NCBI Taxonomy" id="1196024"/>
    <lineage>
        <taxon>Bacteria</taxon>
        <taxon>Pseudomonadati</taxon>
        <taxon>Rhodothermota</taxon>
        <taxon>Rhodothermia</taxon>
        <taxon>Rhodothermales</taxon>
        <taxon>Rubricoccaceae</taxon>
        <taxon>Rubrivirga</taxon>
    </lineage>
</organism>
<dbReference type="EMBL" id="MQWD01000010">
    <property type="protein sequence ID" value="PAP74189.1"/>
    <property type="molecule type" value="Genomic_DNA"/>
</dbReference>
<reference evidence="1 2" key="1">
    <citation type="submission" date="2016-11" db="EMBL/GenBank/DDBJ databases">
        <title>Study of marine rhodopsin-containing bacteria.</title>
        <authorList>
            <person name="Yoshizawa S."/>
            <person name="Kumagai Y."/>
            <person name="Kogure K."/>
        </authorList>
    </citation>
    <scope>NUCLEOTIDE SEQUENCE [LARGE SCALE GENOMIC DNA]</scope>
    <source>
        <strain evidence="1 2">SAORIC-28</strain>
    </source>
</reference>
<accession>A0A271IUE2</accession>
<protein>
    <submittedName>
        <fullName evidence="1">Uncharacterized protein</fullName>
    </submittedName>
</protein>
<gene>
    <name evidence="1" type="ORF">BSZ37_21245</name>
</gene>
<evidence type="ECO:0000313" key="2">
    <source>
        <dbReference type="Proteomes" id="UP000216339"/>
    </source>
</evidence>
<sequence>MSFLHDIGRRPRRLTGFSVGAAVVALAGLLWTPQPGAGGSHAAEAWGGGSTSVFEGRLHPLTAVLVVPAPPALTAAERVGPPGVGTPASFRAVSRPGLGAPAVGGASPSAPYVVAGVERCRLGCVFRL</sequence>
<proteinExistence type="predicted"/>
<name>A0A271IUE2_9BACT</name>